<dbReference type="AlphaFoldDB" id="C4J764"/>
<reference evidence="1" key="1">
    <citation type="journal article" date="2009" name="PLoS Genet.">
        <title>Sequencing, mapping, and analysis of 27,455 maize full-length cDNAs.</title>
        <authorList>
            <person name="Soderlund C."/>
            <person name="Descour A."/>
            <person name="Kudrna D."/>
            <person name="Bomhoff M."/>
            <person name="Boyd L."/>
            <person name="Currie J."/>
            <person name="Angelova A."/>
            <person name="Collura K."/>
            <person name="Wissotski M."/>
            <person name="Ashley E."/>
            <person name="Morrow D."/>
            <person name="Fernandes J."/>
            <person name="Walbot V."/>
            <person name="Yu Y."/>
        </authorList>
    </citation>
    <scope>NUCLEOTIDE SEQUENCE</scope>
    <source>
        <strain evidence="1">B73</strain>
    </source>
</reference>
<sequence length="37" mass="4373">MVCCPATPLWIRFLRVEILMRSFTSSRSKACNELWIN</sequence>
<evidence type="ECO:0000313" key="1">
    <source>
        <dbReference type="EMBL" id="ACR37014.1"/>
    </source>
</evidence>
<accession>C4J764</accession>
<organism evidence="1">
    <name type="scientific">Zea mays</name>
    <name type="common">Maize</name>
    <dbReference type="NCBI Taxonomy" id="4577"/>
    <lineage>
        <taxon>Eukaryota</taxon>
        <taxon>Viridiplantae</taxon>
        <taxon>Streptophyta</taxon>
        <taxon>Embryophyta</taxon>
        <taxon>Tracheophyta</taxon>
        <taxon>Spermatophyta</taxon>
        <taxon>Magnoliopsida</taxon>
        <taxon>Liliopsida</taxon>
        <taxon>Poales</taxon>
        <taxon>Poaceae</taxon>
        <taxon>PACMAD clade</taxon>
        <taxon>Panicoideae</taxon>
        <taxon>Andropogonodae</taxon>
        <taxon>Andropogoneae</taxon>
        <taxon>Tripsacinae</taxon>
        <taxon>Zea</taxon>
    </lineage>
</organism>
<dbReference type="EMBL" id="BT086661">
    <property type="protein sequence ID" value="ACR37014.1"/>
    <property type="molecule type" value="mRNA"/>
</dbReference>
<name>C4J764_MAIZE</name>
<proteinExistence type="evidence at transcript level"/>
<protein>
    <submittedName>
        <fullName evidence="1">Uncharacterized protein</fullName>
    </submittedName>
</protein>